<evidence type="ECO:0000256" key="1">
    <source>
        <dbReference type="SAM" id="Phobius"/>
    </source>
</evidence>
<keyword evidence="1" id="KW-0472">Membrane</keyword>
<feature type="transmembrane region" description="Helical" evidence="1">
    <location>
        <begin position="12"/>
        <end position="33"/>
    </location>
</feature>
<feature type="transmembrane region" description="Helical" evidence="1">
    <location>
        <begin position="39"/>
        <end position="57"/>
    </location>
</feature>
<dbReference type="Pfam" id="PF04531">
    <property type="entry name" value="Phage_holin_1"/>
    <property type="match status" value="1"/>
</dbReference>
<name>D7NMZ5_CLOPF</name>
<reference evidence="2" key="1">
    <citation type="journal article" date="2010" name="PLoS ONE">
        <title>Organization of the cpe locus in CPE-positive clostridium perfringens type C and D isolates.</title>
        <authorList>
            <person name="Li J."/>
            <person name="Miyamoto K."/>
            <person name="Sayeed S."/>
            <person name="McClane B.A."/>
        </authorList>
    </citation>
    <scope>NUCLEOTIDE SEQUENCE</scope>
    <source>
        <strain evidence="2">CN2078</strain>
    </source>
</reference>
<sequence>MINKSRFKNYGLWLSIATLISLVLQGFEINILPDNYQEIVKAILSILVLIGVINHPTSNYNEYSDYKDKNKA</sequence>
<evidence type="ECO:0000313" key="2">
    <source>
        <dbReference type="EMBL" id="ADG84518.1"/>
    </source>
</evidence>
<keyword evidence="1" id="KW-1133">Transmembrane helix</keyword>
<dbReference type="EMBL" id="GQ225715">
    <property type="protein sequence ID" value="ADG84518.1"/>
    <property type="molecule type" value="Genomic_DNA"/>
</dbReference>
<proteinExistence type="predicted"/>
<protein>
    <submittedName>
        <fullName evidence="2">Uncharacterized protein cpcn_4</fullName>
    </submittedName>
</protein>
<dbReference type="AlphaFoldDB" id="D7NMZ5"/>
<organism evidence="2">
    <name type="scientific">Clostridium perfringens</name>
    <dbReference type="NCBI Taxonomy" id="1502"/>
    <lineage>
        <taxon>Bacteria</taxon>
        <taxon>Bacillati</taxon>
        <taxon>Bacillota</taxon>
        <taxon>Clostridia</taxon>
        <taxon>Eubacteriales</taxon>
        <taxon>Clostridiaceae</taxon>
        <taxon>Clostridium</taxon>
    </lineage>
</organism>
<dbReference type="InterPro" id="IPR006485">
    <property type="entry name" value="Phage-like_holin"/>
</dbReference>
<gene>
    <name evidence="2" type="primary">cpcn_4</name>
</gene>
<accession>D7NMZ5</accession>
<keyword evidence="1" id="KW-0812">Transmembrane</keyword>